<evidence type="ECO:0000313" key="1">
    <source>
        <dbReference type="EMBL" id="KAH7914306.1"/>
    </source>
</evidence>
<evidence type="ECO:0000313" key="2">
    <source>
        <dbReference type="Proteomes" id="UP000790377"/>
    </source>
</evidence>
<dbReference type="EMBL" id="MU267616">
    <property type="protein sequence ID" value="KAH7914306.1"/>
    <property type="molecule type" value="Genomic_DNA"/>
</dbReference>
<comment type="caution">
    <text evidence="1">The sequence shown here is derived from an EMBL/GenBank/DDBJ whole genome shotgun (WGS) entry which is preliminary data.</text>
</comment>
<keyword evidence="2" id="KW-1185">Reference proteome</keyword>
<accession>A0ACB8ALR1</accession>
<gene>
    <name evidence="1" type="ORF">BJ138DRAFT_1110743</name>
</gene>
<proteinExistence type="predicted"/>
<name>A0ACB8ALR1_9AGAM</name>
<sequence>MSASTETANEPSASTSATRRPIYKTETTGNYWQDVWLAFKRVSIVDDMQRIGEIPCARNSLLSGIASGAGVGVIRALSAGPFVASNWAVGTFVLISMGTWTVCQNNIQAERRKLQRVVEEMPKRFVKQKDQASQADSANGAAESKSSQ</sequence>
<protein>
    <submittedName>
        <fullName evidence="1">Uncharacterized protein</fullName>
    </submittedName>
</protein>
<organism evidence="1 2">
    <name type="scientific">Hygrophoropsis aurantiaca</name>
    <dbReference type="NCBI Taxonomy" id="72124"/>
    <lineage>
        <taxon>Eukaryota</taxon>
        <taxon>Fungi</taxon>
        <taxon>Dikarya</taxon>
        <taxon>Basidiomycota</taxon>
        <taxon>Agaricomycotina</taxon>
        <taxon>Agaricomycetes</taxon>
        <taxon>Agaricomycetidae</taxon>
        <taxon>Boletales</taxon>
        <taxon>Coniophorineae</taxon>
        <taxon>Hygrophoropsidaceae</taxon>
        <taxon>Hygrophoropsis</taxon>
    </lineage>
</organism>
<dbReference type="Proteomes" id="UP000790377">
    <property type="component" value="Unassembled WGS sequence"/>
</dbReference>
<reference evidence="1" key="1">
    <citation type="journal article" date="2021" name="New Phytol.">
        <title>Evolutionary innovations through gain and loss of genes in the ectomycorrhizal Boletales.</title>
        <authorList>
            <person name="Wu G."/>
            <person name="Miyauchi S."/>
            <person name="Morin E."/>
            <person name="Kuo A."/>
            <person name="Drula E."/>
            <person name="Varga T."/>
            <person name="Kohler A."/>
            <person name="Feng B."/>
            <person name="Cao Y."/>
            <person name="Lipzen A."/>
            <person name="Daum C."/>
            <person name="Hundley H."/>
            <person name="Pangilinan J."/>
            <person name="Johnson J."/>
            <person name="Barry K."/>
            <person name="LaButti K."/>
            <person name="Ng V."/>
            <person name="Ahrendt S."/>
            <person name="Min B."/>
            <person name="Choi I.G."/>
            <person name="Park H."/>
            <person name="Plett J.M."/>
            <person name="Magnuson J."/>
            <person name="Spatafora J.W."/>
            <person name="Nagy L.G."/>
            <person name="Henrissat B."/>
            <person name="Grigoriev I.V."/>
            <person name="Yang Z.L."/>
            <person name="Xu J."/>
            <person name="Martin F.M."/>
        </authorList>
    </citation>
    <scope>NUCLEOTIDE SEQUENCE</scope>
    <source>
        <strain evidence="1">ATCC 28755</strain>
    </source>
</reference>